<keyword evidence="1" id="KW-0675">Receptor</keyword>
<organism evidence="1 2">
    <name type="scientific">Camellia lanceoleosa</name>
    <dbReference type="NCBI Taxonomy" id="1840588"/>
    <lineage>
        <taxon>Eukaryota</taxon>
        <taxon>Viridiplantae</taxon>
        <taxon>Streptophyta</taxon>
        <taxon>Embryophyta</taxon>
        <taxon>Tracheophyta</taxon>
        <taxon>Spermatophyta</taxon>
        <taxon>Magnoliopsida</taxon>
        <taxon>eudicotyledons</taxon>
        <taxon>Gunneridae</taxon>
        <taxon>Pentapetalae</taxon>
        <taxon>asterids</taxon>
        <taxon>Ericales</taxon>
        <taxon>Theaceae</taxon>
        <taxon>Camellia</taxon>
    </lineage>
</organism>
<reference evidence="1 2" key="1">
    <citation type="journal article" date="2022" name="Plant J.">
        <title>Chromosome-level genome of Camellia lanceoleosa provides a valuable resource for understanding genome evolution and self-incompatibility.</title>
        <authorList>
            <person name="Gong W."/>
            <person name="Xiao S."/>
            <person name="Wang L."/>
            <person name="Liao Z."/>
            <person name="Chang Y."/>
            <person name="Mo W."/>
            <person name="Hu G."/>
            <person name="Li W."/>
            <person name="Zhao G."/>
            <person name="Zhu H."/>
            <person name="Hu X."/>
            <person name="Ji K."/>
            <person name="Xiang X."/>
            <person name="Song Q."/>
            <person name="Yuan D."/>
            <person name="Jin S."/>
            <person name="Zhang L."/>
        </authorList>
    </citation>
    <scope>NUCLEOTIDE SEQUENCE [LARGE SCALE GENOMIC DNA]</scope>
    <source>
        <strain evidence="1">SQ_2022a</strain>
    </source>
</reference>
<dbReference type="EMBL" id="CM045771">
    <property type="protein sequence ID" value="KAI7990045.1"/>
    <property type="molecule type" value="Genomic_DNA"/>
</dbReference>
<comment type="caution">
    <text evidence="1">The sequence shown here is derived from an EMBL/GenBank/DDBJ whole genome shotgun (WGS) entry which is preliminary data.</text>
</comment>
<gene>
    <name evidence="1" type="ORF">LOK49_LG13G02854</name>
</gene>
<evidence type="ECO:0000313" key="1">
    <source>
        <dbReference type="EMBL" id="KAI7990045.1"/>
    </source>
</evidence>
<dbReference type="Proteomes" id="UP001060215">
    <property type="component" value="Chromosome 14"/>
</dbReference>
<sequence length="1004" mass="111209">MSRKPNNQLLFSLFFFIFFVLSPSNLFTEMAMAQNNTIPVNVGVVLDMNKWVGKMGLSCITMALSDFYASHGHYRTRLLLNTRDSKNDVVGAAAAALDLLKNVEVQAIIGPETSMQANFVIDLGDKAQVPIISFSATSPSLSSIWSPYFVRAAQNDSSQVKAISAIVQAFGWREVVPIYVNNEFGKGIIPYLTDALQDIDIRVPYRSVISPLATDDQIVEELYKLMTMQTRVFIVHMNPTLASRLFIKVKEVGMLSEGYVWIITNAVTNELISMDPSVIDSMEGVLGVKTYVARTKQLQDFTSRWKRKYQQDNPTVLNAQLNVFGLWAYDAATALAIAVEQASVTNNGFQKANISENSTTDLETFGVSQNGPKLLQAVLNTTFRGLNGDFHIVDGQLQSSAYQIINVIGNGGRGIGFWTAENGIVRDLNVKCTNSTSNANLGSIIWPGDTTSPPKGWMIPTNEKKLMIGVPVKEGFSEFVKVTPNPGTNVATVTGYCIDVFDAVIAALPYAVPYEYVPFGTLDGKSNGTYDDMVYQVYLGKLDVVVGDTTIIANRSQYVDFSLPYTESGVSMIVPIRDNRRKNAWVFLKPLTWQLWVTSFCSFIFIGFVVWVLEHRTNEDFRGPPSHQTGSIFWFSFSTMVFAHNEKVVSNLGRFVVIIWYIVVLILTQSYTASLTSMLTVQQLTPTVTDVKELINNRENVGYQKGSFVYGLLKRIGFDDTTHKVYGSPEELDELFSNGSIAAAFDEIPYTKLFLAKYCSKYTTVAPTYKTDGFGFVFPIGSPLLHDVSRAVLNVTEGDKMVGIERAWFGQSHCSDSSTSISSNSLGLDSFWGLFLIVGITSLSTFIIFIIVFVYKHKHVLLRRSDPNASIWEKILELARHFDNKDLSSHTFRKSEPRDKSGIDIVDIMGAPQASPNVNGPTIPSSFSLLATPNCNCPPSPSTSSNHTDGNFTSFEGTLSREYGDPILQGQKPQEVVLDIEPANPIQDIQQVLCPQMKTTDINV</sequence>
<proteinExistence type="predicted"/>
<protein>
    <submittedName>
        <fullName evidence="1">Glutamate receptor 2.7</fullName>
    </submittedName>
</protein>
<accession>A0ACC0FMW2</accession>
<name>A0ACC0FMW2_9ERIC</name>
<keyword evidence="2" id="KW-1185">Reference proteome</keyword>
<evidence type="ECO:0000313" key="2">
    <source>
        <dbReference type="Proteomes" id="UP001060215"/>
    </source>
</evidence>